<dbReference type="InterPro" id="IPR036291">
    <property type="entry name" value="NAD(P)-bd_dom_sf"/>
</dbReference>
<reference evidence="2 3" key="1">
    <citation type="submission" date="2016-10" db="EMBL/GenBank/DDBJ databases">
        <authorList>
            <person name="de Groot N.N."/>
        </authorList>
    </citation>
    <scope>NUCLEOTIDE SEQUENCE [LARGE SCALE GENOMIC DNA]</scope>
    <source>
        <strain evidence="2 3">CGMCC 1.6502</strain>
    </source>
</reference>
<accession>A0A1G8WT27</accession>
<dbReference type="Gene3D" id="3.40.50.720">
    <property type="entry name" value="NAD(P)-binding Rossmann-like Domain"/>
    <property type="match status" value="1"/>
</dbReference>
<dbReference type="Pfam" id="PF13460">
    <property type="entry name" value="NAD_binding_10"/>
    <property type="match status" value="1"/>
</dbReference>
<keyword evidence="3" id="KW-1185">Reference proteome</keyword>
<dbReference type="STRING" id="407036.SAMN05216243_0986"/>
<dbReference type="AlphaFoldDB" id="A0A1G8WT27"/>
<protein>
    <submittedName>
        <fullName evidence="2">Uncharacterized conserved protein YbjT, contains NAD(P)-binding and DUF2867 domains</fullName>
    </submittedName>
</protein>
<name>A0A1G8WT27_9BACI</name>
<dbReference type="Proteomes" id="UP000198694">
    <property type="component" value="Unassembled WGS sequence"/>
</dbReference>
<proteinExistence type="predicted"/>
<dbReference type="EMBL" id="FNFL01000001">
    <property type="protein sequence ID" value="SDJ81508.1"/>
    <property type="molecule type" value="Genomic_DNA"/>
</dbReference>
<dbReference type="PANTHER" id="PTHR15020">
    <property type="entry name" value="FLAVIN REDUCTASE-RELATED"/>
    <property type="match status" value="1"/>
</dbReference>
<evidence type="ECO:0000259" key="1">
    <source>
        <dbReference type="Pfam" id="PF13460"/>
    </source>
</evidence>
<organism evidence="2 3">
    <name type="scientific">Sediminibacillus albus</name>
    <dbReference type="NCBI Taxonomy" id="407036"/>
    <lineage>
        <taxon>Bacteria</taxon>
        <taxon>Bacillati</taxon>
        <taxon>Bacillota</taxon>
        <taxon>Bacilli</taxon>
        <taxon>Bacillales</taxon>
        <taxon>Bacillaceae</taxon>
        <taxon>Sediminibacillus</taxon>
    </lineage>
</organism>
<evidence type="ECO:0000313" key="3">
    <source>
        <dbReference type="Proteomes" id="UP000198694"/>
    </source>
</evidence>
<gene>
    <name evidence="2" type="ORF">SAMN05216243_0986</name>
</gene>
<dbReference type="SUPFAM" id="SSF51735">
    <property type="entry name" value="NAD(P)-binding Rossmann-fold domains"/>
    <property type="match status" value="1"/>
</dbReference>
<evidence type="ECO:0000313" key="2">
    <source>
        <dbReference type="EMBL" id="SDJ81508.1"/>
    </source>
</evidence>
<feature type="domain" description="NAD(P)-binding" evidence="1">
    <location>
        <begin position="9"/>
        <end position="188"/>
    </location>
</feature>
<dbReference type="InterPro" id="IPR016040">
    <property type="entry name" value="NAD(P)-bd_dom"/>
</dbReference>
<dbReference type="PANTHER" id="PTHR15020:SF50">
    <property type="entry name" value="UPF0659 PROTEIN YMR090W"/>
    <property type="match status" value="1"/>
</dbReference>
<dbReference type="CDD" id="cd05243">
    <property type="entry name" value="SDR_a5"/>
    <property type="match status" value="1"/>
</dbReference>
<sequence length="212" mass="22953">MDMKVLVAGANGHTGRLILQYLVERGHDAYGMVRQEQQAPELKNLGAKIVVGDLEKDVTDQVDGMDAVIFAAGSGSKTGPEKTKDVDRNGAIHLIDTAKKLGVNRFIMLSSIFADQPDVADGTFGYYLQMKGEADEYLRNSGLVYTIVRPGGLTHEAPAGKVNAAEDVERGTISRDDVANVIVTSLEEQNTYNKSFDLIEGQVEIPTALKNI</sequence>